<dbReference type="Proteomes" id="UP000002608">
    <property type="component" value="Chromosome"/>
</dbReference>
<evidence type="ECO:0000313" key="3">
    <source>
        <dbReference type="Proteomes" id="UP000002608"/>
    </source>
</evidence>
<proteinExistence type="predicted"/>
<evidence type="ECO:0000259" key="1">
    <source>
        <dbReference type="Pfam" id="PF18734"/>
    </source>
</evidence>
<organism evidence="2 3">
    <name type="scientific">Shewanella pealeana (strain ATCC 700345 / ANG-SQ1)</name>
    <dbReference type="NCBI Taxonomy" id="398579"/>
    <lineage>
        <taxon>Bacteria</taxon>
        <taxon>Pseudomonadati</taxon>
        <taxon>Pseudomonadota</taxon>
        <taxon>Gammaproteobacteria</taxon>
        <taxon>Alteromonadales</taxon>
        <taxon>Shewanellaceae</taxon>
        <taxon>Shewanella</taxon>
    </lineage>
</organism>
<keyword evidence="3" id="KW-1185">Reference proteome</keyword>
<sequence>MEKKNKLSVDEIVESMLSSVCETSNSERVWRVLIDPVMHLEFKTQFNMYSSFMLTTSRSTFATLLMGLSRISDDQNNSMSIPKLLELAESDSNSVEIEELRHKYSDLNKTWQSLKHIRHNVYAHISANTTEFSAFERAGVTPNDLTEAANVTKEIVLSVYDLLGYDSAPYKNLHVDAKLDLQKLFRNLKAGRDVRLSGA</sequence>
<protein>
    <recommendedName>
        <fullName evidence="1">HEPN AbiU2-like domain-containing protein</fullName>
    </recommendedName>
</protein>
<evidence type="ECO:0000313" key="2">
    <source>
        <dbReference type="EMBL" id="ABV86057.1"/>
    </source>
</evidence>
<dbReference type="InterPro" id="IPR040704">
    <property type="entry name" value="HEPN_AbiU2"/>
</dbReference>
<name>A8H0H0_SHEPA</name>
<dbReference type="Pfam" id="PF18734">
    <property type="entry name" value="HEPN_AbiU2"/>
    <property type="match status" value="1"/>
</dbReference>
<dbReference type="RefSeq" id="WP_012153993.1">
    <property type="nucleotide sequence ID" value="NC_009901.1"/>
</dbReference>
<feature type="domain" description="HEPN AbiU2-like" evidence="1">
    <location>
        <begin position="8"/>
        <end position="183"/>
    </location>
</feature>
<gene>
    <name evidence="2" type="ordered locus">Spea_0730</name>
</gene>
<accession>A8H0H0</accession>
<dbReference type="KEGG" id="spl:Spea_0730"/>
<reference evidence="2 3" key="1">
    <citation type="submission" date="2007-10" db="EMBL/GenBank/DDBJ databases">
        <title>Complete sequence of Shewanella pealeana ATCC 700345.</title>
        <authorList>
            <consortium name="US DOE Joint Genome Institute"/>
            <person name="Copeland A."/>
            <person name="Lucas S."/>
            <person name="Lapidus A."/>
            <person name="Barry K."/>
            <person name="Glavina del Rio T."/>
            <person name="Dalin E."/>
            <person name="Tice H."/>
            <person name="Pitluck S."/>
            <person name="Chertkov O."/>
            <person name="Brettin T."/>
            <person name="Bruce D."/>
            <person name="Detter J.C."/>
            <person name="Han C."/>
            <person name="Schmutz J."/>
            <person name="Larimer F."/>
            <person name="Land M."/>
            <person name="Hauser L."/>
            <person name="Kyrpides N."/>
            <person name="Kim E."/>
            <person name="Zhao J.-S.Z."/>
            <person name="Manno D."/>
            <person name="Hawari J."/>
            <person name="Richardson P."/>
        </authorList>
    </citation>
    <scope>NUCLEOTIDE SEQUENCE [LARGE SCALE GENOMIC DNA]</scope>
    <source>
        <strain evidence="3">ATCC 700345 / ANG-SQ1</strain>
    </source>
</reference>
<dbReference type="AlphaFoldDB" id="A8H0H0"/>
<dbReference type="EMBL" id="CP000851">
    <property type="protein sequence ID" value="ABV86057.1"/>
    <property type="molecule type" value="Genomic_DNA"/>
</dbReference>
<dbReference type="HOGENOM" id="CLU_1371401_0_0_6"/>